<evidence type="ECO:0000256" key="1">
    <source>
        <dbReference type="ARBA" id="ARBA00000085"/>
    </source>
</evidence>
<dbReference type="InterPro" id="IPR001789">
    <property type="entry name" value="Sig_transdc_resp-reg_receiver"/>
</dbReference>
<dbReference type="CDD" id="cd16922">
    <property type="entry name" value="HATPase_EvgS-ArcB-TorS-like"/>
    <property type="match status" value="1"/>
</dbReference>
<dbReference type="SUPFAM" id="SSF55874">
    <property type="entry name" value="ATPase domain of HSP90 chaperone/DNA topoisomerase II/histidine kinase"/>
    <property type="match status" value="1"/>
</dbReference>
<keyword evidence="6" id="KW-1133">Transmembrane helix</keyword>
<dbReference type="OrthoDB" id="9811889at2"/>
<dbReference type="SUPFAM" id="SSF47384">
    <property type="entry name" value="Homodimeric domain of signal transducing histidine kinase"/>
    <property type="match status" value="1"/>
</dbReference>
<dbReference type="InterPro" id="IPR011006">
    <property type="entry name" value="CheY-like_superfamily"/>
</dbReference>
<dbReference type="STRING" id="390241.SAMN04488023_10850"/>
<dbReference type="CDD" id="cd17546">
    <property type="entry name" value="REC_hyHK_CKI1_RcsC-like"/>
    <property type="match status" value="1"/>
</dbReference>
<dbReference type="GO" id="GO:0000155">
    <property type="term" value="F:phosphorelay sensor kinase activity"/>
    <property type="evidence" value="ECO:0007669"/>
    <property type="project" value="InterPro"/>
</dbReference>
<dbReference type="SMART" id="SM00388">
    <property type="entry name" value="HisKA"/>
    <property type="match status" value="1"/>
</dbReference>
<keyword evidence="4" id="KW-0902">Two-component regulatory system</keyword>
<dbReference type="Pfam" id="PF00072">
    <property type="entry name" value="Response_reg"/>
    <property type="match status" value="1"/>
</dbReference>
<dbReference type="InterPro" id="IPR004358">
    <property type="entry name" value="Sig_transdc_His_kin-like_C"/>
</dbReference>
<dbReference type="EC" id="2.7.13.3" evidence="2"/>
<dbReference type="SMART" id="SM00387">
    <property type="entry name" value="HATPase_c"/>
    <property type="match status" value="1"/>
</dbReference>
<dbReference type="SUPFAM" id="SSF52172">
    <property type="entry name" value="CheY-like"/>
    <property type="match status" value="1"/>
</dbReference>
<evidence type="ECO:0000256" key="6">
    <source>
        <dbReference type="SAM" id="Phobius"/>
    </source>
</evidence>
<feature type="modified residue" description="4-aspartylphosphate" evidence="5">
    <location>
        <position position="642"/>
    </location>
</feature>
<dbReference type="Proteomes" id="UP000199572">
    <property type="component" value="Unassembled WGS sequence"/>
</dbReference>
<dbReference type="PANTHER" id="PTHR45339">
    <property type="entry name" value="HYBRID SIGNAL TRANSDUCTION HISTIDINE KINASE J"/>
    <property type="match status" value="1"/>
</dbReference>
<gene>
    <name evidence="9" type="ORF">SAMN04488023_10850</name>
</gene>
<keyword evidence="9" id="KW-0808">Transferase</keyword>
<dbReference type="PANTHER" id="PTHR45339:SF1">
    <property type="entry name" value="HYBRID SIGNAL TRANSDUCTION HISTIDINE KINASE J"/>
    <property type="match status" value="1"/>
</dbReference>
<evidence type="ECO:0000259" key="7">
    <source>
        <dbReference type="PROSITE" id="PS50109"/>
    </source>
</evidence>
<evidence type="ECO:0000256" key="5">
    <source>
        <dbReference type="PROSITE-ProRule" id="PRU00169"/>
    </source>
</evidence>
<dbReference type="InterPro" id="IPR003661">
    <property type="entry name" value="HisK_dim/P_dom"/>
</dbReference>
<dbReference type="PROSITE" id="PS50109">
    <property type="entry name" value="HIS_KIN"/>
    <property type="match status" value="1"/>
</dbReference>
<keyword evidence="9" id="KW-0418">Kinase</keyword>
<comment type="catalytic activity">
    <reaction evidence="1">
        <text>ATP + protein L-histidine = ADP + protein N-phospho-L-histidine.</text>
        <dbReference type="EC" id="2.7.13.3"/>
    </reaction>
</comment>
<dbReference type="CDD" id="cd00082">
    <property type="entry name" value="HisKA"/>
    <property type="match status" value="1"/>
</dbReference>
<organism evidence="9 10">
    <name type="scientific">Pedobacter rhizosphaerae</name>
    <dbReference type="NCBI Taxonomy" id="390241"/>
    <lineage>
        <taxon>Bacteria</taxon>
        <taxon>Pseudomonadati</taxon>
        <taxon>Bacteroidota</taxon>
        <taxon>Sphingobacteriia</taxon>
        <taxon>Sphingobacteriales</taxon>
        <taxon>Sphingobacteriaceae</taxon>
        <taxon>Pedobacter</taxon>
    </lineage>
</organism>
<dbReference type="FunFam" id="3.30.565.10:FF:000010">
    <property type="entry name" value="Sensor histidine kinase RcsC"/>
    <property type="match status" value="1"/>
</dbReference>
<dbReference type="PROSITE" id="PS50110">
    <property type="entry name" value="RESPONSE_REGULATORY"/>
    <property type="match status" value="1"/>
</dbReference>
<dbReference type="RefSeq" id="WP_139180150.1">
    <property type="nucleotide sequence ID" value="NZ_FOGG01000008.1"/>
</dbReference>
<protein>
    <recommendedName>
        <fullName evidence="2">histidine kinase</fullName>
        <ecNumber evidence="2">2.7.13.3</ecNumber>
    </recommendedName>
</protein>
<keyword evidence="6" id="KW-0812">Transmembrane</keyword>
<dbReference type="EMBL" id="FOGG01000008">
    <property type="protein sequence ID" value="SER37808.1"/>
    <property type="molecule type" value="Genomic_DNA"/>
</dbReference>
<dbReference type="SMART" id="SM00448">
    <property type="entry name" value="REC"/>
    <property type="match status" value="1"/>
</dbReference>
<feature type="transmembrane region" description="Helical" evidence="6">
    <location>
        <begin position="298"/>
        <end position="318"/>
    </location>
</feature>
<keyword evidence="6" id="KW-0472">Membrane</keyword>
<evidence type="ECO:0000256" key="2">
    <source>
        <dbReference type="ARBA" id="ARBA00012438"/>
    </source>
</evidence>
<dbReference type="InterPro" id="IPR036890">
    <property type="entry name" value="HATPase_C_sf"/>
</dbReference>
<evidence type="ECO:0000256" key="3">
    <source>
        <dbReference type="ARBA" id="ARBA00022553"/>
    </source>
</evidence>
<evidence type="ECO:0000313" key="9">
    <source>
        <dbReference type="EMBL" id="SER37808.1"/>
    </source>
</evidence>
<dbReference type="AlphaFoldDB" id="A0A1H9NPF4"/>
<keyword evidence="3 5" id="KW-0597">Phosphoprotein</keyword>
<dbReference type="Gene3D" id="3.40.50.2300">
    <property type="match status" value="1"/>
</dbReference>
<evidence type="ECO:0000256" key="4">
    <source>
        <dbReference type="ARBA" id="ARBA00023012"/>
    </source>
</evidence>
<feature type="domain" description="Histidine kinase" evidence="7">
    <location>
        <begin position="347"/>
        <end position="569"/>
    </location>
</feature>
<feature type="transmembrane region" description="Helical" evidence="6">
    <location>
        <begin position="12"/>
        <end position="30"/>
    </location>
</feature>
<sequence length="712" mass="80572">MKTKKNTALKYIIVIALILLILVLTISSFINLSKVPLSKSVDKMIKVQKDFSKLDSCIFKLYNAENSCRMYVASGKTAHYKDFEREIKAVATIMDTIEQQDIKEKALSKESFGQLLLQKKLRTAQFIQLRRLSDSLINFSYYVDHFVAHKSLKSQLFTARQFKSIVHIDTIKPKTVAAPKKKLLGRIFAAISNKKGKEADTAQSTTVKTIISADTSSVNVAYNKLQLKTINEYYQKLYKINTKLKDKEIALLDANHLLINSIVEGLKQYKIKEHTYYSSIQQVANASILETIKKIDTFSLIVFILLITLIIFIFYAIYKLYQNERKLIAYSNKVSLNAISKGKFLANMSHEIRTPLNSIIGFSEQLTQLELAGKQKEQLGAIRNSSLILLDVVNDILDFSKYEIGKVSLEKRPFSPYSAIKDIFESIKIQSGTKQIGFELNWTRDQTIFVLGDPLRLKQIVINLLGNAIKFTHTGKVTLIGSLKPETGKKLRLKVSVIDTGLGISKENQEVIFDEFAQVYYSSTKQSYQGTGLGLAICKRIVELHGGNIEVNSEENKGSIFSFEIPYEQIDQAEVKNGSVNQVIDNQRLAGKRILLAEDNALNILLAKTILEKYEVIFDSANDGKEALELFNHKTYDIILTDVQMPEMGGVELAKEIRAHASEDKRTIPVLGITANIMQEDRVVYLKSGMNELVIKPFLEQELLDKILKFIR</sequence>
<evidence type="ECO:0000313" key="10">
    <source>
        <dbReference type="Proteomes" id="UP000199572"/>
    </source>
</evidence>
<feature type="domain" description="Response regulatory" evidence="8">
    <location>
        <begin position="593"/>
        <end position="711"/>
    </location>
</feature>
<accession>A0A1H9NPF4</accession>
<dbReference type="Pfam" id="PF00512">
    <property type="entry name" value="HisKA"/>
    <property type="match status" value="1"/>
</dbReference>
<reference evidence="9 10" key="1">
    <citation type="submission" date="2016-10" db="EMBL/GenBank/DDBJ databases">
        <authorList>
            <person name="de Groot N.N."/>
        </authorList>
    </citation>
    <scope>NUCLEOTIDE SEQUENCE [LARGE SCALE GENOMIC DNA]</scope>
    <source>
        <strain evidence="9 10">DSM 18610</strain>
    </source>
</reference>
<evidence type="ECO:0000259" key="8">
    <source>
        <dbReference type="PROSITE" id="PS50110"/>
    </source>
</evidence>
<dbReference type="Gene3D" id="3.30.565.10">
    <property type="entry name" value="Histidine kinase-like ATPase, C-terminal domain"/>
    <property type="match status" value="1"/>
</dbReference>
<keyword evidence="10" id="KW-1185">Reference proteome</keyword>
<dbReference type="Pfam" id="PF02518">
    <property type="entry name" value="HATPase_c"/>
    <property type="match status" value="1"/>
</dbReference>
<dbReference type="InterPro" id="IPR036097">
    <property type="entry name" value="HisK_dim/P_sf"/>
</dbReference>
<proteinExistence type="predicted"/>
<dbReference type="Gene3D" id="1.10.287.130">
    <property type="match status" value="1"/>
</dbReference>
<dbReference type="InterPro" id="IPR003594">
    <property type="entry name" value="HATPase_dom"/>
</dbReference>
<dbReference type="PRINTS" id="PR00344">
    <property type="entry name" value="BCTRLSENSOR"/>
</dbReference>
<name>A0A1H9NPF4_9SPHI</name>
<dbReference type="InterPro" id="IPR005467">
    <property type="entry name" value="His_kinase_dom"/>
</dbReference>